<accession>A0A4Q2RQ30</accession>
<dbReference type="GO" id="GO:0043190">
    <property type="term" value="C:ATP-binding cassette (ABC) transporter complex"/>
    <property type="evidence" value="ECO:0007669"/>
    <property type="project" value="InterPro"/>
</dbReference>
<proteinExistence type="inferred from homology"/>
<dbReference type="PIRSF" id="PIRSF002741">
    <property type="entry name" value="MppA"/>
    <property type="match status" value="1"/>
</dbReference>
<dbReference type="Pfam" id="PF00496">
    <property type="entry name" value="SBP_bac_5"/>
    <property type="match status" value="1"/>
</dbReference>
<dbReference type="PANTHER" id="PTHR30290">
    <property type="entry name" value="PERIPLASMIC BINDING COMPONENT OF ABC TRANSPORTER"/>
    <property type="match status" value="1"/>
</dbReference>
<gene>
    <name evidence="6" type="ORF">EUA06_14475</name>
</gene>
<dbReference type="GO" id="GO:0015833">
    <property type="term" value="P:peptide transport"/>
    <property type="evidence" value="ECO:0007669"/>
    <property type="project" value="TreeGrafter"/>
</dbReference>
<protein>
    <submittedName>
        <fullName evidence="6">ABC transporter substrate-binding protein</fullName>
    </submittedName>
</protein>
<keyword evidence="3 4" id="KW-0732">Signal</keyword>
<dbReference type="Gene3D" id="3.10.105.10">
    <property type="entry name" value="Dipeptide-binding Protein, Domain 3"/>
    <property type="match status" value="1"/>
</dbReference>
<keyword evidence="2" id="KW-0813">Transport</keyword>
<feature type="chain" id="PRO_5038984145" evidence="4">
    <location>
        <begin position="23"/>
        <end position="554"/>
    </location>
</feature>
<sequence length="554" mass="60026">MSHTTSLLVGGLALSLVATGCAGSAQDQEGEAADGMIAQLTFPAEVDATVGGLGNYNPYSPTPLTAVWLYEPLIVRNNLTCEETPWLATGATWDGGDKLTLDIREGVTWSDGEDFTAEDVAFTMNLQKDFPGMDKAGLWNDTFGAPAKSVTADGNQVVIEFEGNAAAKYDGIISTKILPEHVYSQVEDPTTYVDKEPVGTGPFEVASYNGRRLTLARRDDYWQAEKIKVEKIVQEGIFDSSQAALKLENGEIDAYYGDIPNPEKTLVEKDPKNNHYFYSPAGTTVLTGNLTQEPWNDPKFREAISYGMDKESMSDKGIYGIMAPASQTGLKLPAMEDLLPEQYAGADTVLPYDPDKAAEMLDAAGYEEGADGKRTMPDGSPLSVDFSVQAGFIDYEAIAEVIADNLNDLGVDTKVTASAPESVDEQKKTGDFNAVLEYLHGGCELARNLGSKLNSKQFPTEQDIFPNVGRYSDPATDEAIQGLSGATDREEQKPYLGELVDVMMTEFPVTALIYAPSRTIYRTENAEGWPTEDNAYASGADDRLLVMTNLTPPS</sequence>
<dbReference type="Proteomes" id="UP000291838">
    <property type="component" value="Unassembled WGS sequence"/>
</dbReference>
<comment type="caution">
    <text evidence="6">The sequence shown here is derived from an EMBL/GenBank/DDBJ whole genome shotgun (WGS) entry which is preliminary data.</text>
</comment>
<dbReference type="AlphaFoldDB" id="A0A4Q2RQ30"/>
<feature type="domain" description="Solute-binding protein family 5" evidence="5">
    <location>
        <begin position="84"/>
        <end position="438"/>
    </location>
</feature>
<organism evidence="6 7">
    <name type="scientific">Nocardioides glacieisoli</name>
    <dbReference type="NCBI Taxonomy" id="1168730"/>
    <lineage>
        <taxon>Bacteria</taxon>
        <taxon>Bacillati</taxon>
        <taxon>Actinomycetota</taxon>
        <taxon>Actinomycetes</taxon>
        <taxon>Propionibacteriales</taxon>
        <taxon>Nocardioidaceae</taxon>
        <taxon>Nocardioides</taxon>
    </lineage>
</organism>
<dbReference type="InterPro" id="IPR000914">
    <property type="entry name" value="SBP_5_dom"/>
</dbReference>
<evidence type="ECO:0000256" key="1">
    <source>
        <dbReference type="ARBA" id="ARBA00005695"/>
    </source>
</evidence>
<dbReference type="GO" id="GO:1904680">
    <property type="term" value="F:peptide transmembrane transporter activity"/>
    <property type="evidence" value="ECO:0007669"/>
    <property type="project" value="TreeGrafter"/>
</dbReference>
<keyword evidence="7" id="KW-1185">Reference proteome</keyword>
<dbReference type="CDD" id="cd08509">
    <property type="entry name" value="PBP2_TmCBP_oligosaccharides_like"/>
    <property type="match status" value="1"/>
</dbReference>
<dbReference type="EMBL" id="SDWS01000006">
    <property type="protein sequence ID" value="RYB89795.1"/>
    <property type="molecule type" value="Genomic_DNA"/>
</dbReference>
<evidence type="ECO:0000256" key="4">
    <source>
        <dbReference type="SAM" id="SignalP"/>
    </source>
</evidence>
<dbReference type="GO" id="GO:0042597">
    <property type="term" value="C:periplasmic space"/>
    <property type="evidence" value="ECO:0007669"/>
    <property type="project" value="UniProtKB-ARBA"/>
</dbReference>
<dbReference type="RefSeq" id="WP_129477013.1">
    <property type="nucleotide sequence ID" value="NZ_SDWS01000006.1"/>
</dbReference>
<reference evidence="6 7" key="1">
    <citation type="submission" date="2019-01" db="EMBL/GenBank/DDBJ databases">
        <title>Novel species of Nocardioides.</title>
        <authorList>
            <person name="Liu Q."/>
            <person name="Xin Y.-H."/>
        </authorList>
    </citation>
    <scope>NUCLEOTIDE SEQUENCE [LARGE SCALE GENOMIC DNA]</scope>
    <source>
        <strain evidence="6 7">HLT3-15</strain>
    </source>
</reference>
<evidence type="ECO:0000259" key="5">
    <source>
        <dbReference type="Pfam" id="PF00496"/>
    </source>
</evidence>
<dbReference type="InterPro" id="IPR039424">
    <property type="entry name" value="SBP_5"/>
</dbReference>
<evidence type="ECO:0000313" key="7">
    <source>
        <dbReference type="Proteomes" id="UP000291838"/>
    </source>
</evidence>
<dbReference type="SUPFAM" id="SSF53850">
    <property type="entry name" value="Periplasmic binding protein-like II"/>
    <property type="match status" value="1"/>
</dbReference>
<feature type="signal peptide" evidence="4">
    <location>
        <begin position="1"/>
        <end position="22"/>
    </location>
</feature>
<evidence type="ECO:0000256" key="3">
    <source>
        <dbReference type="ARBA" id="ARBA00022729"/>
    </source>
</evidence>
<comment type="similarity">
    <text evidence="1">Belongs to the bacterial solute-binding protein 5 family.</text>
</comment>
<name>A0A4Q2RQ30_9ACTN</name>
<evidence type="ECO:0000313" key="6">
    <source>
        <dbReference type="EMBL" id="RYB89795.1"/>
    </source>
</evidence>
<dbReference type="OrthoDB" id="9764591at2"/>
<evidence type="ECO:0000256" key="2">
    <source>
        <dbReference type="ARBA" id="ARBA00022448"/>
    </source>
</evidence>
<dbReference type="InterPro" id="IPR030678">
    <property type="entry name" value="Peptide/Ni-bd"/>
</dbReference>
<dbReference type="Gene3D" id="3.40.190.10">
    <property type="entry name" value="Periplasmic binding protein-like II"/>
    <property type="match status" value="1"/>
</dbReference>
<dbReference type="PANTHER" id="PTHR30290:SF9">
    <property type="entry name" value="OLIGOPEPTIDE-BINDING PROTEIN APPA"/>
    <property type="match status" value="1"/>
</dbReference>
<dbReference type="Gene3D" id="3.90.76.10">
    <property type="entry name" value="Dipeptide-binding Protein, Domain 1"/>
    <property type="match status" value="1"/>
</dbReference>